<dbReference type="EMBL" id="JAUIZM010000009">
    <property type="protein sequence ID" value="KAK1367332.1"/>
    <property type="molecule type" value="Genomic_DNA"/>
</dbReference>
<dbReference type="PANTHER" id="PTHR31346">
    <property type="entry name" value="MULTIPLE ORGANELLAR RNA EDITING FACTOR 2, CHLOROPLASTIC-RELATED-RELATED"/>
    <property type="match status" value="1"/>
</dbReference>
<dbReference type="InterPro" id="IPR039206">
    <property type="entry name" value="MORF/ORRM1/DAG-like"/>
</dbReference>
<dbReference type="InterPro" id="IPR054059">
    <property type="entry name" value="MORF/ORRM1/DAG-like_MORF"/>
</dbReference>
<dbReference type="Pfam" id="PF21864">
    <property type="entry name" value="MORF_dom"/>
    <property type="match status" value="1"/>
</dbReference>
<keyword evidence="4" id="KW-1185">Reference proteome</keyword>
<dbReference type="InterPro" id="IPR037045">
    <property type="entry name" value="S8pro/Inhibitor_I9_sf"/>
</dbReference>
<sequence>MVVRGVHISPDCGADNKHWFIEVKEPDPEMTRDEIIDMYIKMLASVVGSEQEARMKLYSVSTKYYFAFGALISEELASKFKDMSNVVQVLPDWYKVAKDKDYGGEPFIDGKAVPYDPKYHASNILAEMQKQGIPIYLDEIEGTVVEEIEDADADFPDAGVDF</sequence>
<dbReference type="GO" id="GO:0080156">
    <property type="term" value="P:mitochondrial mRNA modification"/>
    <property type="evidence" value="ECO:0007669"/>
    <property type="project" value="TreeGrafter"/>
</dbReference>
<organism evidence="3 4">
    <name type="scientific">Heracleum sosnowskyi</name>
    <dbReference type="NCBI Taxonomy" id="360622"/>
    <lineage>
        <taxon>Eukaryota</taxon>
        <taxon>Viridiplantae</taxon>
        <taxon>Streptophyta</taxon>
        <taxon>Embryophyta</taxon>
        <taxon>Tracheophyta</taxon>
        <taxon>Spermatophyta</taxon>
        <taxon>Magnoliopsida</taxon>
        <taxon>eudicotyledons</taxon>
        <taxon>Gunneridae</taxon>
        <taxon>Pentapetalae</taxon>
        <taxon>asterids</taxon>
        <taxon>campanulids</taxon>
        <taxon>Apiales</taxon>
        <taxon>Apiaceae</taxon>
        <taxon>Apioideae</taxon>
        <taxon>apioid superclade</taxon>
        <taxon>Tordylieae</taxon>
        <taxon>Tordyliinae</taxon>
        <taxon>Heracleum</taxon>
    </lineage>
</organism>
<proteinExistence type="predicted"/>
<accession>A0AAD8HJG8</accession>
<evidence type="ECO:0000256" key="1">
    <source>
        <dbReference type="ARBA" id="ARBA00022946"/>
    </source>
</evidence>
<feature type="domain" description="MORF/ORRM1/DAG-like MORF" evidence="2">
    <location>
        <begin position="16"/>
        <end position="107"/>
    </location>
</feature>
<gene>
    <name evidence="3" type="ORF">POM88_042893</name>
</gene>
<keyword evidence="1" id="KW-0809">Transit peptide</keyword>
<dbReference type="GO" id="GO:0005739">
    <property type="term" value="C:mitochondrion"/>
    <property type="evidence" value="ECO:0007669"/>
    <property type="project" value="TreeGrafter"/>
</dbReference>
<reference evidence="3" key="2">
    <citation type="submission" date="2023-05" db="EMBL/GenBank/DDBJ databases">
        <authorList>
            <person name="Schelkunov M.I."/>
        </authorList>
    </citation>
    <scope>NUCLEOTIDE SEQUENCE</scope>
    <source>
        <strain evidence="3">Hsosn_3</strain>
        <tissue evidence="3">Leaf</tissue>
    </source>
</reference>
<reference evidence="3" key="1">
    <citation type="submission" date="2023-02" db="EMBL/GenBank/DDBJ databases">
        <title>Genome of toxic invasive species Heracleum sosnowskyi carries increased number of genes despite the absence of recent whole-genome duplications.</title>
        <authorList>
            <person name="Schelkunov M."/>
            <person name="Shtratnikova V."/>
            <person name="Makarenko M."/>
            <person name="Klepikova A."/>
            <person name="Omelchenko D."/>
            <person name="Novikova G."/>
            <person name="Obukhova E."/>
            <person name="Bogdanov V."/>
            <person name="Penin A."/>
            <person name="Logacheva M."/>
        </authorList>
    </citation>
    <scope>NUCLEOTIDE SEQUENCE</scope>
    <source>
        <strain evidence="3">Hsosn_3</strain>
        <tissue evidence="3">Leaf</tissue>
    </source>
</reference>
<dbReference type="GO" id="GO:0016554">
    <property type="term" value="P:cytidine to uridine editing"/>
    <property type="evidence" value="ECO:0007669"/>
    <property type="project" value="InterPro"/>
</dbReference>
<dbReference type="Proteomes" id="UP001237642">
    <property type="component" value="Unassembled WGS sequence"/>
</dbReference>
<dbReference type="PANTHER" id="PTHR31346:SF4">
    <property type="entry name" value="MULTIPLE ORGANELLAR RNA EDITING FACTOR 8, CHLOROPLASTIC_MITOCHONDRIAL"/>
    <property type="match status" value="1"/>
</dbReference>
<evidence type="ECO:0000259" key="2">
    <source>
        <dbReference type="Pfam" id="PF21864"/>
    </source>
</evidence>
<name>A0AAD8HJG8_9APIA</name>
<protein>
    <submittedName>
        <fullName evidence="3">Multiple organellar RNA editing factor 7, mitochondrial-like</fullName>
    </submittedName>
</protein>
<comment type="caution">
    <text evidence="3">The sequence shown here is derived from an EMBL/GenBank/DDBJ whole genome shotgun (WGS) entry which is preliminary data.</text>
</comment>
<evidence type="ECO:0000313" key="3">
    <source>
        <dbReference type="EMBL" id="KAK1367332.1"/>
    </source>
</evidence>
<dbReference type="Gene3D" id="3.30.70.80">
    <property type="entry name" value="Peptidase S8 propeptide/proteinase inhibitor I9"/>
    <property type="match status" value="1"/>
</dbReference>
<dbReference type="AlphaFoldDB" id="A0AAD8HJG8"/>
<evidence type="ECO:0000313" key="4">
    <source>
        <dbReference type="Proteomes" id="UP001237642"/>
    </source>
</evidence>